<name>A0ABW6GM12_9ACTN</name>
<dbReference type="InterPro" id="IPR008792">
    <property type="entry name" value="PQQD"/>
</dbReference>
<dbReference type="InterPro" id="IPR041881">
    <property type="entry name" value="PqqD_sf"/>
</dbReference>
<reference evidence="2 3" key="1">
    <citation type="submission" date="2024-09" db="EMBL/GenBank/DDBJ databases">
        <title>The Natural Products Discovery Center: Release of the First 8490 Sequenced Strains for Exploring Actinobacteria Biosynthetic Diversity.</title>
        <authorList>
            <person name="Kalkreuter E."/>
            <person name="Kautsar S.A."/>
            <person name="Yang D."/>
            <person name="Bader C.D."/>
            <person name="Teijaro C.N."/>
            <person name="Fluegel L."/>
            <person name="Davis C.M."/>
            <person name="Simpson J.R."/>
            <person name="Lauterbach L."/>
            <person name="Steele A.D."/>
            <person name="Gui C."/>
            <person name="Meng S."/>
            <person name="Li G."/>
            <person name="Viehrig K."/>
            <person name="Ye F."/>
            <person name="Su P."/>
            <person name="Kiefer A.F."/>
            <person name="Nichols A."/>
            <person name="Cepeda A.J."/>
            <person name="Yan W."/>
            <person name="Fan B."/>
            <person name="Jiang Y."/>
            <person name="Adhikari A."/>
            <person name="Zheng C.-J."/>
            <person name="Schuster L."/>
            <person name="Cowan T.M."/>
            <person name="Smanski M.J."/>
            <person name="Chevrette M.G."/>
            <person name="De Carvalho L.P.S."/>
            <person name="Shen B."/>
        </authorList>
    </citation>
    <scope>NUCLEOTIDE SEQUENCE [LARGE SCALE GENOMIC DNA]</scope>
    <source>
        <strain evidence="2 3">NPDC058753</strain>
    </source>
</reference>
<keyword evidence="3" id="KW-1185">Reference proteome</keyword>
<accession>A0ABW6GM12</accession>
<dbReference type="RefSeq" id="WP_380325877.1">
    <property type="nucleotide sequence ID" value="NZ_JBHYPW010000031.1"/>
</dbReference>
<dbReference type="Proteomes" id="UP001599542">
    <property type="component" value="Unassembled WGS sequence"/>
</dbReference>
<gene>
    <name evidence="2" type="ORF">ACFW6T_17540</name>
</gene>
<protein>
    <submittedName>
        <fullName evidence="2">PqqD family protein</fullName>
    </submittedName>
</protein>
<evidence type="ECO:0000313" key="3">
    <source>
        <dbReference type="Proteomes" id="UP001599542"/>
    </source>
</evidence>
<proteinExistence type="predicted"/>
<dbReference type="EMBL" id="JBHYPX010000033">
    <property type="protein sequence ID" value="MFE1353786.1"/>
    <property type="molecule type" value="Genomic_DNA"/>
</dbReference>
<sequence>MTAATQPDAHHPPAPRRSPGLDAHDVADGIVVYSAADDTVHHLNALAAAVFELSDGRPRELVAAELADVFGLSPERAEAAVDTAWHDLADRHLLTA</sequence>
<comment type="caution">
    <text evidence="2">The sequence shown here is derived from an EMBL/GenBank/DDBJ whole genome shotgun (WGS) entry which is preliminary data.</text>
</comment>
<evidence type="ECO:0000313" key="2">
    <source>
        <dbReference type="EMBL" id="MFE1353786.1"/>
    </source>
</evidence>
<dbReference type="Pfam" id="PF05402">
    <property type="entry name" value="PqqD"/>
    <property type="match status" value="1"/>
</dbReference>
<feature type="region of interest" description="Disordered" evidence="1">
    <location>
        <begin position="1"/>
        <end position="23"/>
    </location>
</feature>
<dbReference type="Gene3D" id="1.10.10.1150">
    <property type="entry name" value="Coenzyme PQQ synthesis protein D (PqqD)"/>
    <property type="match status" value="1"/>
</dbReference>
<organism evidence="2 3">
    <name type="scientific">Kitasatospora phosalacinea</name>
    <dbReference type="NCBI Taxonomy" id="2065"/>
    <lineage>
        <taxon>Bacteria</taxon>
        <taxon>Bacillati</taxon>
        <taxon>Actinomycetota</taxon>
        <taxon>Actinomycetes</taxon>
        <taxon>Kitasatosporales</taxon>
        <taxon>Streptomycetaceae</taxon>
        <taxon>Kitasatospora</taxon>
    </lineage>
</organism>
<evidence type="ECO:0000256" key="1">
    <source>
        <dbReference type="SAM" id="MobiDB-lite"/>
    </source>
</evidence>